<dbReference type="AlphaFoldDB" id="A0A060ZWG2"/>
<evidence type="ECO:0000313" key="3">
    <source>
        <dbReference type="Proteomes" id="UP000756710"/>
    </source>
</evidence>
<gene>
    <name evidence="2" type="ORF">J2Z30_000435</name>
    <name evidence="1" type="ORF">SIRAN7107</name>
</gene>
<name>A0A060ZWG2_9ACTN</name>
<sequence>MRSFQTETFADRAEFIEKSVHGEQRDVVDGIRTPDAELVV</sequence>
<evidence type="ECO:0000313" key="2">
    <source>
        <dbReference type="EMBL" id="MBP2059439.1"/>
    </source>
</evidence>
<reference evidence="1" key="1">
    <citation type="submission" date="2014-05" db="EMBL/GenBank/DDBJ databases">
        <authorList>
            <person name="Horn Fabian"/>
        </authorList>
    </citation>
    <scope>NUCLEOTIDE SEQUENCE</scope>
</reference>
<dbReference type="HOGENOM" id="CLU_3297213_0_0_11"/>
<evidence type="ECO:0000313" key="1">
    <source>
        <dbReference type="EMBL" id="CDR10889.1"/>
    </source>
</evidence>
<keyword evidence="3" id="KW-1185">Reference proteome</keyword>
<protein>
    <submittedName>
        <fullName evidence="1">Uncharacterized protein</fullName>
    </submittedName>
</protein>
<dbReference type="EMBL" id="LK022848">
    <property type="protein sequence ID" value="CDR10889.1"/>
    <property type="molecule type" value="Genomic_DNA"/>
</dbReference>
<accession>A0A060ZWG2</accession>
<dbReference type="EMBL" id="JAGGLR010000001">
    <property type="protein sequence ID" value="MBP2059439.1"/>
    <property type="molecule type" value="Genomic_DNA"/>
</dbReference>
<dbReference type="Proteomes" id="UP000756710">
    <property type="component" value="Unassembled WGS sequence"/>
</dbReference>
<reference evidence="2 3" key="2">
    <citation type="submission" date="2021-03" db="EMBL/GenBank/DDBJ databases">
        <title>Genomic Encyclopedia of Type Strains, Phase IV (KMG-IV): sequencing the most valuable type-strain genomes for metagenomic binning, comparative biology and taxonomic classification.</title>
        <authorList>
            <person name="Goeker M."/>
        </authorList>
    </citation>
    <scope>NUCLEOTIDE SEQUENCE [LARGE SCALE GENOMIC DNA]</scope>
    <source>
        <strain evidence="2 3">DSM 41954</strain>
    </source>
</reference>
<proteinExistence type="predicted"/>
<organism evidence="1">
    <name type="scientific">Streptomyces iranensis</name>
    <dbReference type="NCBI Taxonomy" id="576784"/>
    <lineage>
        <taxon>Bacteria</taxon>
        <taxon>Bacillati</taxon>
        <taxon>Actinomycetota</taxon>
        <taxon>Actinomycetes</taxon>
        <taxon>Kitasatosporales</taxon>
        <taxon>Streptomycetaceae</taxon>
        <taxon>Streptomyces</taxon>
        <taxon>Streptomyces violaceusniger group</taxon>
    </lineage>
</organism>